<dbReference type="RefSeq" id="WP_099686467.1">
    <property type="nucleotide sequence ID" value="NZ_NWUW01000041.1"/>
</dbReference>
<comment type="caution">
    <text evidence="1">The sequence shown here is derived from an EMBL/GenBank/DDBJ whole genome shotgun (WGS) entry which is preliminary data.</text>
</comment>
<accession>A0A2G6Q5Y0</accession>
<reference evidence="1 2" key="1">
    <citation type="submission" date="2017-09" db="EMBL/GenBank/DDBJ databases">
        <title>Biocontrol bacteria screening and application from spent mushroom substrate.</title>
        <authorList>
            <person name="Sun X."/>
        </authorList>
    </citation>
    <scope>NUCLEOTIDE SEQUENCE [LARGE SCALE GENOMIC DNA]</scope>
    <source>
        <strain evidence="1 2">100374</strain>
    </source>
</reference>
<keyword evidence="2" id="KW-1185">Reference proteome</keyword>
<gene>
    <name evidence="1" type="ORF">CO726_28050</name>
</gene>
<dbReference type="Proteomes" id="UP000228484">
    <property type="component" value="Unassembled WGS sequence"/>
</dbReference>
<organism evidence="1 2">
    <name type="scientific">Bacillus fungorum</name>
    <dbReference type="NCBI Taxonomy" id="2039284"/>
    <lineage>
        <taxon>Bacteria</taxon>
        <taxon>Bacillati</taxon>
        <taxon>Bacillota</taxon>
        <taxon>Bacilli</taxon>
        <taxon>Bacillales</taxon>
        <taxon>Bacillaceae</taxon>
        <taxon>Bacillus</taxon>
    </lineage>
</organism>
<sequence length="450" mass="53672">MDKELLDYYITEYMPECNEADLKKGQENRLKHLIKNLNDKGSVFRDFPYEMLAMEEKAKLLNFLLNTTKERQVVSNIGKNDVDRSFENFLYLEDMVGEFSIEFIRKYPNYNQSELSLECNQNRLMIRNHKVSTQNVLHELSNSNENIIRAIFNELRFFKDNRLNYRNLNFIRDYIDYVADSTLQFLVYRVIVSSSKIDKKEIINNLLNQLNKLFNLINFQLQKKGIAQKKSTTLKAETLTGFFVSYRSHYSRFHEELHILDILTSEIEENTDLFCKVDEKFSTNKIILSEEKIKMSKDIITEGHAIYEFEKKLEETRRIIGVMGSAGGRQCFSNCLQDIKVYFREIYMSKVTYKNKKTMNIVRNYLKTIENKDIQPFERTSHYMFFREKISRGYFREKGLLDLYVAKASIHKELYNLLLRTYLFYDFMDSVEFIYSINKGILDALQYEMN</sequence>
<evidence type="ECO:0000313" key="1">
    <source>
        <dbReference type="EMBL" id="PIE92155.1"/>
    </source>
</evidence>
<name>A0A2G6Q5Y0_9BACI</name>
<evidence type="ECO:0000313" key="2">
    <source>
        <dbReference type="Proteomes" id="UP000228484"/>
    </source>
</evidence>
<dbReference type="EMBL" id="NWUW01000041">
    <property type="protein sequence ID" value="PIE92155.1"/>
    <property type="molecule type" value="Genomic_DNA"/>
</dbReference>
<dbReference type="AlphaFoldDB" id="A0A2G6Q5Y0"/>
<proteinExistence type="predicted"/>
<protein>
    <submittedName>
        <fullName evidence="1">Uncharacterized protein</fullName>
    </submittedName>
</protein>